<dbReference type="GO" id="GO:0009103">
    <property type="term" value="P:lipopolysaccharide biosynthetic process"/>
    <property type="evidence" value="ECO:0007669"/>
    <property type="project" value="UniProtKB-ARBA"/>
</dbReference>
<proteinExistence type="predicted"/>
<evidence type="ECO:0000256" key="1">
    <source>
        <dbReference type="ARBA" id="ARBA00004651"/>
    </source>
</evidence>
<feature type="transmembrane region" description="Helical" evidence="8">
    <location>
        <begin position="367"/>
        <end position="391"/>
    </location>
</feature>
<feature type="transmembrane region" description="Helical" evidence="8">
    <location>
        <begin position="337"/>
        <end position="355"/>
    </location>
</feature>
<comment type="subcellular location">
    <subcellularLocation>
        <location evidence="1">Cell membrane</location>
        <topology evidence="1">Multi-pass membrane protein</topology>
    </subcellularLocation>
</comment>
<accession>G8R0X6</accession>
<feature type="transmembrane region" description="Helical" evidence="8">
    <location>
        <begin position="62"/>
        <end position="88"/>
    </location>
</feature>
<dbReference type="KEGG" id="oho:Oweho_0633"/>
<sequence>MERNTFWWLFALVTIVYIIGLPIDIMDVDSAQYAAISREMAENGNYLQVHLYGRDYLDKPPLLFWITSFFFNVFGYANWSFKIGSFLFTLVGVYSTFRLGKLLYNERTGRLAAIILFSCQAFILFNNDVRTDTILTAAVVFAIWQIMEWLHGYKWKWIIGAAVGIACAMMAKGPIGIMVPVLAVGSWIVGTGRWRDIFRWQYIVLLVLVGFLLSPMLYGLYTQFDLQPEKSVPMVTPQGLDYQKNISGLKFYVWTQSFGRITGENVWTNGAGMFFFVHNFLWSFLPWALMFVVAFFARIVKAVKAIPNRKTMPELLTLGGFILPFIALSMSSYKLPHYIFVMYPLAAILLASWWQEVWEKNNRSLKVTSLSIQTLIVVASLAAVCLIYFWVFSDGSWLPAIISLLFMAVAFYFLFKTFKSGINLIVASVLISIAANIAMNAWFYPNIMKYQMGSNTAFAIQDLELDETKVFNYRFTSFSYYYYSGNIPQNTNSNKLALSMQNEGEVYIITEEKNLNSLDKDFDFEVLEKFGTYPVTLLSIKFLNPETRENTLRPVCILKVTGIKENSKFAELSAQQKGSI</sequence>
<evidence type="ECO:0000313" key="11">
    <source>
        <dbReference type="Proteomes" id="UP000005631"/>
    </source>
</evidence>
<feature type="domain" description="Glycosyltransferase RgtA/B/C/D-like" evidence="9">
    <location>
        <begin position="58"/>
        <end position="217"/>
    </location>
</feature>
<evidence type="ECO:0000313" key="10">
    <source>
        <dbReference type="EMBL" id="AEV31647.1"/>
    </source>
</evidence>
<dbReference type="PANTHER" id="PTHR33908">
    <property type="entry name" value="MANNOSYLTRANSFERASE YKCB-RELATED"/>
    <property type="match status" value="1"/>
</dbReference>
<evidence type="ECO:0000256" key="8">
    <source>
        <dbReference type="SAM" id="Phobius"/>
    </source>
</evidence>
<keyword evidence="3" id="KW-0328">Glycosyltransferase</keyword>
<dbReference type="InterPro" id="IPR038731">
    <property type="entry name" value="RgtA/B/C-like"/>
</dbReference>
<keyword evidence="2" id="KW-1003">Cell membrane</keyword>
<keyword evidence="5 8" id="KW-0812">Transmembrane</keyword>
<feature type="transmembrane region" description="Helical" evidence="8">
    <location>
        <begin position="108"/>
        <end position="126"/>
    </location>
</feature>
<feature type="transmembrane region" description="Helical" evidence="8">
    <location>
        <begin position="422"/>
        <end position="444"/>
    </location>
</feature>
<feature type="transmembrane region" description="Helical" evidence="8">
    <location>
        <begin position="157"/>
        <end position="190"/>
    </location>
</feature>
<dbReference type="InterPro" id="IPR050297">
    <property type="entry name" value="LipidA_mod_glycosyltrf_83"/>
</dbReference>
<keyword evidence="11" id="KW-1185">Reference proteome</keyword>
<dbReference type="EMBL" id="CP003156">
    <property type="protein sequence ID" value="AEV31647.1"/>
    <property type="molecule type" value="Genomic_DNA"/>
</dbReference>
<dbReference type="PANTHER" id="PTHR33908:SF11">
    <property type="entry name" value="MEMBRANE PROTEIN"/>
    <property type="match status" value="1"/>
</dbReference>
<dbReference type="Proteomes" id="UP000005631">
    <property type="component" value="Chromosome"/>
</dbReference>
<evidence type="ECO:0000256" key="5">
    <source>
        <dbReference type="ARBA" id="ARBA00022692"/>
    </source>
</evidence>
<evidence type="ECO:0000256" key="4">
    <source>
        <dbReference type="ARBA" id="ARBA00022679"/>
    </source>
</evidence>
<evidence type="ECO:0000256" key="6">
    <source>
        <dbReference type="ARBA" id="ARBA00022989"/>
    </source>
</evidence>
<protein>
    <submittedName>
        <fullName evidence="10">PMT family glycosyltransferase, 4-amino-4-deoxy-L-arabinose transferase</fullName>
    </submittedName>
</protein>
<dbReference type="Pfam" id="PF13231">
    <property type="entry name" value="PMT_2"/>
    <property type="match status" value="1"/>
</dbReference>
<reference evidence="10 11" key="1">
    <citation type="journal article" date="2012" name="Stand. Genomic Sci.">
        <title>Genome sequence of the orange-pigmented seawater bacterium Owenweeksia hongkongensis type strain (UST20020801(T)).</title>
        <authorList>
            <person name="Riedel T."/>
            <person name="Held B."/>
            <person name="Nolan M."/>
            <person name="Lucas S."/>
            <person name="Lapidus A."/>
            <person name="Tice H."/>
            <person name="Del Rio T.G."/>
            <person name="Cheng J.F."/>
            <person name="Han C."/>
            <person name="Tapia R."/>
            <person name="Goodwin L.A."/>
            <person name="Pitluck S."/>
            <person name="Liolios K."/>
            <person name="Mavromatis K."/>
            <person name="Pagani I."/>
            <person name="Ivanova N."/>
            <person name="Mikhailova N."/>
            <person name="Pati A."/>
            <person name="Chen A."/>
            <person name="Palaniappan K."/>
            <person name="Rohde M."/>
            <person name="Tindall B.J."/>
            <person name="Detter J.C."/>
            <person name="Goker M."/>
            <person name="Woyke T."/>
            <person name="Bristow J."/>
            <person name="Eisen J.A."/>
            <person name="Markowitz V."/>
            <person name="Hugenholtz P."/>
            <person name="Klenk H.P."/>
            <person name="Kyrpides N.C."/>
        </authorList>
    </citation>
    <scope>NUCLEOTIDE SEQUENCE</scope>
    <source>
        <strain evidence="11">DSM 17368 / JCM 12287 / NRRL B-23963</strain>
    </source>
</reference>
<keyword evidence="4 10" id="KW-0808">Transferase</keyword>
<organism evidence="10 11">
    <name type="scientific">Owenweeksia hongkongensis (strain DSM 17368 / CIP 108786 / JCM 12287 / NRRL B-23963 / UST20020801)</name>
    <dbReference type="NCBI Taxonomy" id="926562"/>
    <lineage>
        <taxon>Bacteria</taxon>
        <taxon>Pseudomonadati</taxon>
        <taxon>Bacteroidota</taxon>
        <taxon>Flavobacteriia</taxon>
        <taxon>Flavobacteriales</taxon>
        <taxon>Owenweeksiaceae</taxon>
        <taxon>Owenweeksia</taxon>
    </lineage>
</organism>
<evidence type="ECO:0000256" key="7">
    <source>
        <dbReference type="ARBA" id="ARBA00023136"/>
    </source>
</evidence>
<evidence type="ECO:0000256" key="3">
    <source>
        <dbReference type="ARBA" id="ARBA00022676"/>
    </source>
</evidence>
<feature type="transmembrane region" description="Helical" evidence="8">
    <location>
        <begin position="280"/>
        <end position="300"/>
    </location>
</feature>
<keyword evidence="6 8" id="KW-1133">Transmembrane helix</keyword>
<dbReference type="HOGENOM" id="CLU_500458_0_0_10"/>
<evidence type="ECO:0000259" key="9">
    <source>
        <dbReference type="Pfam" id="PF13231"/>
    </source>
</evidence>
<dbReference type="PATRIC" id="fig|926562.3.peg.645"/>
<feature type="transmembrane region" description="Helical" evidence="8">
    <location>
        <begin position="397"/>
        <end position="415"/>
    </location>
</feature>
<feature type="transmembrane region" description="Helical" evidence="8">
    <location>
        <begin position="202"/>
        <end position="221"/>
    </location>
</feature>
<dbReference type="RefSeq" id="WP_014201008.1">
    <property type="nucleotide sequence ID" value="NC_016599.1"/>
</dbReference>
<dbReference type="GO" id="GO:0016763">
    <property type="term" value="F:pentosyltransferase activity"/>
    <property type="evidence" value="ECO:0007669"/>
    <property type="project" value="TreeGrafter"/>
</dbReference>
<dbReference type="OrthoDB" id="9178203at2"/>
<evidence type="ECO:0000256" key="2">
    <source>
        <dbReference type="ARBA" id="ARBA00022475"/>
    </source>
</evidence>
<keyword evidence="7 8" id="KW-0472">Membrane</keyword>
<dbReference type="eggNOG" id="COG1807">
    <property type="taxonomic scope" value="Bacteria"/>
</dbReference>
<dbReference type="AlphaFoldDB" id="G8R0X6"/>
<feature type="transmembrane region" description="Helical" evidence="8">
    <location>
        <begin position="312"/>
        <end position="331"/>
    </location>
</feature>
<dbReference type="GO" id="GO:0005886">
    <property type="term" value="C:plasma membrane"/>
    <property type="evidence" value="ECO:0007669"/>
    <property type="project" value="UniProtKB-SubCell"/>
</dbReference>
<gene>
    <name evidence="10" type="ordered locus">Oweho_0633</name>
</gene>
<dbReference type="STRING" id="926562.Oweho_0633"/>
<feature type="transmembrane region" description="Helical" evidence="8">
    <location>
        <begin position="6"/>
        <end position="23"/>
    </location>
</feature>
<name>G8R0X6_OWEHD</name>